<dbReference type="InterPro" id="IPR004276">
    <property type="entry name" value="GlycoTrans_28_N"/>
</dbReference>
<dbReference type="EMBL" id="OY726395">
    <property type="protein sequence ID" value="CAJ1587156.1"/>
    <property type="molecule type" value="Genomic_DNA"/>
</dbReference>
<evidence type="ECO:0000313" key="4">
    <source>
        <dbReference type="Proteomes" id="UP001190466"/>
    </source>
</evidence>
<dbReference type="CDD" id="cd03784">
    <property type="entry name" value="GT1_Gtf-like"/>
    <property type="match status" value="1"/>
</dbReference>
<evidence type="ECO:0000259" key="2">
    <source>
        <dbReference type="Pfam" id="PF06722"/>
    </source>
</evidence>
<dbReference type="Proteomes" id="UP001190466">
    <property type="component" value="Chromosome"/>
</dbReference>
<dbReference type="InterPro" id="IPR010610">
    <property type="entry name" value="EryCIII-like_C"/>
</dbReference>
<organism evidence="3 4">
    <name type="scientific">[Mycobacterium] wendilense</name>
    <dbReference type="NCBI Taxonomy" id="3064284"/>
    <lineage>
        <taxon>Bacteria</taxon>
        <taxon>Bacillati</taxon>
        <taxon>Actinomycetota</taxon>
        <taxon>Actinomycetes</taxon>
        <taxon>Mycobacteriales</taxon>
        <taxon>Mycobacteriaceae</taxon>
        <taxon>Mycolicibacter</taxon>
    </lineage>
</organism>
<protein>
    <submittedName>
        <fullName evidence="3">Glycosyltransferase</fullName>
    </submittedName>
</protein>
<dbReference type="RefSeq" id="WP_316512954.1">
    <property type="nucleotide sequence ID" value="NZ_OY726395.1"/>
</dbReference>
<dbReference type="Pfam" id="PF03033">
    <property type="entry name" value="Glyco_transf_28"/>
    <property type="match status" value="1"/>
</dbReference>
<dbReference type="InterPro" id="IPR050426">
    <property type="entry name" value="Glycosyltransferase_28"/>
</dbReference>
<name>A0ABN9P569_9MYCO</name>
<dbReference type="PANTHER" id="PTHR48050">
    <property type="entry name" value="STEROL 3-BETA-GLUCOSYLTRANSFERASE"/>
    <property type="match status" value="1"/>
</dbReference>
<dbReference type="PANTHER" id="PTHR48050:SF13">
    <property type="entry name" value="STEROL 3-BETA-GLUCOSYLTRANSFERASE UGT80A2"/>
    <property type="match status" value="1"/>
</dbReference>
<dbReference type="InterPro" id="IPR002213">
    <property type="entry name" value="UDP_glucos_trans"/>
</dbReference>
<evidence type="ECO:0000259" key="1">
    <source>
        <dbReference type="Pfam" id="PF03033"/>
    </source>
</evidence>
<accession>A0ABN9P569</accession>
<feature type="domain" description="Erythromycin biosynthesis protein CIII-like C-terminal" evidence="2">
    <location>
        <begin position="299"/>
        <end position="401"/>
    </location>
</feature>
<gene>
    <name evidence="3" type="ORF">MU0050_004644</name>
</gene>
<evidence type="ECO:0000313" key="3">
    <source>
        <dbReference type="EMBL" id="CAJ1587156.1"/>
    </source>
</evidence>
<feature type="domain" description="Glycosyltransferase family 28 N-terminal" evidence="1">
    <location>
        <begin position="4"/>
        <end position="86"/>
    </location>
</feature>
<reference evidence="3 4" key="1">
    <citation type="submission" date="2023-08" db="EMBL/GenBank/DDBJ databases">
        <authorList>
            <person name="Folkvardsen B D."/>
            <person name="Norman A."/>
        </authorList>
    </citation>
    <scope>NUCLEOTIDE SEQUENCE [LARGE SCALE GENOMIC DNA]</scope>
    <source>
        <strain evidence="3 4">Mu0050</strain>
    </source>
</reference>
<dbReference type="Pfam" id="PF06722">
    <property type="entry name" value="EryCIII-like_C"/>
    <property type="match status" value="1"/>
</dbReference>
<dbReference type="SUPFAM" id="SSF53756">
    <property type="entry name" value="UDP-Glycosyltransferase/glycogen phosphorylase"/>
    <property type="match status" value="1"/>
</dbReference>
<keyword evidence="4" id="KW-1185">Reference proteome</keyword>
<sequence length="422" mass="46214">MKLVLASYGTRGDIEPTVFVGRELQRRGHTVVMAVPPDLVDFSEAAGLETVAYGLDTRTWVDVYRSFWTFALHKFWRIGDIRRLWRQMWELSDQAWVQMAETLTAAADGADVLVAGQSYQEPAANVAEYHNIPLATLHHIPMRPNGQLVTWLPAPLGRAAMIAFDWLGWRLNKKIEDAQRRDLGLPKATGPTSRRIIRRGSVEIQAYDAAAFPGLAAEWSSWNEKRPFVGTLTMELPTESDDEVMSWIAAGTPPICFGFGSMPVESPGETVEMISSACAELGERALICAGWSDFSDAATHDNVKVVSGVNYAAIFPACRAVVHHGGSGTTAASMRAGIPTLILSMDANQALWGGQVKRLKVGTTRRFSKTNRQTLTADLRRILTPETAARARDLAARMSKPSDSVVDAADLVEKVAGARRHG</sequence>
<dbReference type="Gene3D" id="3.40.50.2000">
    <property type="entry name" value="Glycogen Phosphorylase B"/>
    <property type="match status" value="2"/>
</dbReference>
<proteinExistence type="predicted"/>